<evidence type="ECO:0000256" key="1">
    <source>
        <dbReference type="SAM" id="MobiDB-lite"/>
    </source>
</evidence>
<proteinExistence type="predicted"/>
<evidence type="ECO:0000313" key="4">
    <source>
        <dbReference type="EMBL" id="KOM54041.1"/>
    </source>
</evidence>
<dbReference type="OMA" id="TSKDCEN"/>
<gene>
    <name evidence="3" type="ORF">HKW66_Vig0063010</name>
    <name evidence="4" type="ORF">LR48_Vigan09g270000</name>
</gene>
<sequence>MAEDGADTFPELLSVYRVSGPRSNSISDDSVSKSCFSQNSVPNVWRTPNIIQKLKLVERVNGVTRVTDSSSQKYKSNSLPPQDKSNSLSPEDKSNTLGTLASEGSETLNDSNLSLQSVLTPTLEKKLNSSTGVDATTSKDCENEESLEIYDENNDETVDNISDIVSDSDDDCSLDDIVSDSDDDRSLDDIDSDTGERSHEQCKNSKWLRNFFDGLNALANEEISSQDRQWHCPACQGIPGGIGWYKGLQSLLDHSRTIQSKRVRLHRMFAETLQEESFRRRVPLTVVCEIHDGWEGLDRCQNPFIACGKRQLYGYLDSKEDSDDFNRHSGGKPDLKFEMRSYQEMVESKINHINDDSRKLNNYKSLIAEEQVKSQVCVDSSCELSEKLSLRIEENHVDRQNKEIDAEEKSFQDQIQVIAPKGDQSVKLQHAMQEKAENTCQESVKKEENSQKYKEIMQLGSEREKIMKIHEEKWLALKKKQWQELVELEKELENELTQLMDKYASN</sequence>
<dbReference type="InterPro" id="IPR038588">
    <property type="entry name" value="XS_domain_sf"/>
</dbReference>
<dbReference type="OrthoDB" id="1936239at2759"/>
<evidence type="ECO:0000313" key="3">
    <source>
        <dbReference type="EMBL" id="KAG2396323.1"/>
    </source>
</evidence>
<dbReference type="Pfam" id="PF03470">
    <property type="entry name" value="zf-XS"/>
    <property type="match status" value="1"/>
</dbReference>
<reference evidence="4" key="2">
    <citation type="submission" date="2015-02" db="EMBL/GenBank/DDBJ databases">
        <authorList>
            <person name="Chooi Y.-H."/>
        </authorList>
    </citation>
    <scope>NUCLEOTIDE SEQUENCE</scope>
    <source>
        <tissue evidence="4">Seedling</tissue>
    </source>
</reference>
<dbReference type="PANTHER" id="PTHR46602">
    <property type="entry name" value="PROTEIN SUPPRESSOR OF GENE SILENCING 3"/>
    <property type="match status" value="1"/>
</dbReference>
<dbReference type="EMBL" id="CM003379">
    <property type="protein sequence ID" value="KOM54041.1"/>
    <property type="molecule type" value="Genomic_DNA"/>
</dbReference>
<feature type="compositionally biased region" description="Acidic residues" evidence="1">
    <location>
        <begin position="169"/>
        <end position="193"/>
    </location>
</feature>
<feature type="region of interest" description="Disordered" evidence="1">
    <location>
        <begin position="65"/>
        <end position="109"/>
    </location>
</feature>
<dbReference type="Gramene" id="KOM54041">
    <property type="protein sequence ID" value="KOM54041"/>
    <property type="gene ID" value="LR48_Vigan09g270000"/>
</dbReference>
<dbReference type="STRING" id="3914.A0A0L9VG53"/>
<feature type="region of interest" description="Disordered" evidence="1">
    <location>
        <begin position="169"/>
        <end position="199"/>
    </location>
</feature>
<organism evidence="4 5">
    <name type="scientific">Phaseolus angularis</name>
    <name type="common">Azuki bean</name>
    <name type="synonym">Vigna angularis</name>
    <dbReference type="NCBI Taxonomy" id="3914"/>
    <lineage>
        <taxon>Eukaryota</taxon>
        <taxon>Viridiplantae</taxon>
        <taxon>Streptophyta</taxon>
        <taxon>Embryophyta</taxon>
        <taxon>Tracheophyta</taxon>
        <taxon>Spermatophyta</taxon>
        <taxon>Magnoliopsida</taxon>
        <taxon>eudicotyledons</taxon>
        <taxon>Gunneridae</taxon>
        <taxon>Pentapetalae</taxon>
        <taxon>rosids</taxon>
        <taxon>fabids</taxon>
        <taxon>Fabales</taxon>
        <taxon>Fabaceae</taxon>
        <taxon>Papilionoideae</taxon>
        <taxon>50 kb inversion clade</taxon>
        <taxon>NPAAA clade</taxon>
        <taxon>indigoferoid/millettioid clade</taxon>
        <taxon>Phaseoleae</taxon>
        <taxon>Vigna</taxon>
    </lineage>
</organism>
<dbReference type="GO" id="GO:0051607">
    <property type="term" value="P:defense response to virus"/>
    <property type="evidence" value="ECO:0007669"/>
    <property type="project" value="InterPro"/>
</dbReference>
<dbReference type="InterPro" id="IPR005381">
    <property type="entry name" value="Znf-XS_domain"/>
</dbReference>
<dbReference type="Proteomes" id="UP000743370">
    <property type="component" value="Unassembled WGS sequence"/>
</dbReference>
<dbReference type="Gene3D" id="3.30.70.2890">
    <property type="entry name" value="XS domain"/>
    <property type="match status" value="1"/>
</dbReference>
<dbReference type="EMBL" id="JABFOF010000006">
    <property type="protein sequence ID" value="KAG2396323.1"/>
    <property type="molecule type" value="Genomic_DNA"/>
</dbReference>
<evidence type="ECO:0000259" key="2">
    <source>
        <dbReference type="Pfam" id="PF03470"/>
    </source>
</evidence>
<protein>
    <submittedName>
        <fullName evidence="3">Protein SUPPRESSOR OF GENE SILENCING 3-like protein</fullName>
    </submittedName>
</protein>
<dbReference type="Proteomes" id="UP000053144">
    <property type="component" value="Chromosome 9"/>
</dbReference>
<dbReference type="InterPro" id="IPR044287">
    <property type="entry name" value="SGS3"/>
</dbReference>
<dbReference type="AlphaFoldDB" id="A0A0L9VG53"/>
<evidence type="ECO:0000313" key="6">
    <source>
        <dbReference type="Proteomes" id="UP000743370"/>
    </source>
</evidence>
<name>A0A0L9VG53_PHAAN</name>
<evidence type="ECO:0000313" key="5">
    <source>
        <dbReference type="Proteomes" id="UP000053144"/>
    </source>
</evidence>
<dbReference type="GO" id="GO:0031047">
    <property type="term" value="P:regulatory ncRNA-mediated gene silencing"/>
    <property type="evidence" value="ECO:0007669"/>
    <property type="project" value="InterPro"/>
</dbReference>
<reference evidence="5" key="1">
    <citation type="journal article" date="2015" name="Proc. Natl. Acad. Sci. U.S.A.">
        <title>Genome sequencing of adzuki bean (Vigna angularis) provides insight into high starch and low fat accumulation and domestication.</title>
        <authorList>
            <person name="Yang K."/>
            <person name="Tian Z."/>
            <person name="Chen C."/>
            <person name="Luo L."/>
            <person name="Zhao B."/>
            <person name="Wang Z."/>
            <person name="Yu L."/>
            <person name="Li Y."/>
            <person name="Sun Y."/>
            <person name="Li W."/>
            <person name="Chen Y."/>
            <person name="Li Y."/>
            <person name="Zhang Y."/>
            <person name="Ai D."/>
            <person name="Zhao J."/>
            <person name="Shang C."/>
            <person name="Ma Y."/>
            <person name="Wu B."/>
            <person name="Wang M."/>
            <person name="Gao L."/>
            <person name="Sun D."/>
            <person name="Zhang P."/>
            <person name="Guo F."/>
            <person name="Wang W."/>
            <person name="Li Y."/>
            <person name="Wang J."/>
            <person name="Varshney R.K."/>
            <person name="Wang J."/>
            <person name="Ling H.Q."/>
            <person name="Wan P."/>
        </authorList>
    </citation>
    <scope>NUCLEOTIDE SEQUENCE</scope>
    <source>
        <strain evidence="5">cv. Jingnong 6</strain>
    </source>
</reference>
<accession>A0A0L9VG53</accession>
<dbReference type="PANTHER" id="PTHR46602:SF6">
    <property type="entry name" value="XS DOMAIN-CONTAINING PROTEIN-RELATED"/>
    <property type="match status" value="1"/>
</dbReference>
<feature type="domain" description="Zinc finger-XS" evidence="2">
    <location>
        <begin position="232"/>
        <end position="269"/>
    </location>
</feature>
<reference evidence="3 6" key="3">
    <citation type="submission" date="2020-05" db="EMBL/GenBank/DDBJ databases">
        <title>Vigna angularis (adzuki bean) Var. LongXiaoDou No. 4 denovo assembly.</title>
        <authorList>
            <person name="Xiang H."/>
        </authorList>
    </citation>
    <scope>NUCLEOTIDE SEQUENCE [LARGE SCALE GENOMIC DNA]</scope>
    <source>
        <tissue evidence="3">Leaf</tissue>
    </source>
</reference>